<reference evidence="1 2" key="1">
    <citation type="journal article" date="2024" name="BMC Genomics">
        <title>De novo assembly and annotation of Popillia japonica's genome with initial clues to its potential as an invasive pest.</title>
        <authorList>
            <person name="Cucini C."/>
            <person name="Boschi S."/>
            <person name="Funari R."/>
            <person name="Cardaioli E."/>
            <person name="Iannotti N."/>
            <person name="Marturano G."/>
            <person name="Paoli F."/>
            <person name="Bruttini M."/>
            <person name="Carapelli A."/>
            <person name="Frati F."/>
            <person name="Nardi F."/>
        </authorList>
    </citation>
    <scope>NUCLEOTIDE SEQUENCE [LARGE SCALE GENOMIC DNA]</scope>
    <source>
        <strain evidence="1">DMR45628</strain>
    </source>
</reference>
<dbReference type="EMBL" id="JASPKY010000777">
    <property type="protein sequence ID" value="KAK9685436.1"/>
    <property type="molecule type" value="Genomic_DNA"/>
</dbReference>
<sequence length="119" mass="13564">MLGQLRQEHSFHRLPKDPRTFLSTPRKSVIRKVDPGCYCHIGIQKSLQQQYQILQETPTDIIEIGINIDGLPLTKSSSSQFYPILGVVKKMFVDLSEDDEKNVPECPIIQTINPVMLND</sequence>
<dbReference type="AlphaFoldDB" id="A0AAW1I8Z8"/>
<gene>
    <name evidence="1" type="ORF">QE152_g38061</name>
</gene>
<proteinExistence type="predicted"/>
<evidence type="ECO:0000313" key="1">
    <source>
        <dbReference type="EMBL" id="KAK9685436.1"/>
    </source>
</evidence>
<accession>A0AAW1I8Z8</accession>
<dbReference type="Proteomes" id="UP001458880">
    <property type="component" value="Unassembled WGS sequence"/>
</dbReference>
<keyword evidence="2" id="KW-1185">Reference proteome</keyword>
<name>A0AAW1I8Z8_POPJA</name>
<protein>
    <submittedName>
        <fullName evidence="1">Uncharacterized protein</fullName>
    </submittedName>
</protein>
<organism evidence="1 2">
    <name type="scientific">Popillia japonica</name>
    <name type="common">Japanese beetle</name>
    <dbReference type="NCBI Taxonomy" id="7064"/>
    <lineage>
        <taxon>Eukaryota</taxon>
        <taxon>Metazoa</taxon>
        <taxon>Ecdysozoa</taxon>
        <taxon>Arthropoda</taxon>
        <taxon>Hexapoda</taxon>
        <taxon>Insecta</taxon>
        <taxon>Pterygota</taxon>
        <taxon>Neoptera</taxon>
        <taxon>Endopterygota</taxon>
        <taxon>Coleoptera</taxon>
        <taxon>Polyphaga</taxon>
        <taxon>Scarabaeiformia</taxon>
        <taxon>Scarabaeidae</taxon>
        <taxon>Rutelinae</taxon>
        <taxon>Popillia</taxon>
    </lineage>
</organism>
<evidence type="ECO:0000313" key="2">
    <source>
        <dbReference type="Proteomes" id="UP001458880"/>
    </source>
</evidence>
<comment type="caution">
    <text evidence="1">The sequence shown here is derived from an EMBL/GenBank/DDBJ whole genome shotgun (WGS) entry which is preliminary data.</text>
</comment>